<dbReference type="EMBL" id="VLTL01000067">
    <property type="protein sequence ID" value="KAA0163345.1"/>
    <property type="molecule type" value="Genomic_DNA"/>
</dbReference>
<dbReference type="InterPro" id="IPR015712">
    <property type="entry name" value="DNA-dir_RNA_pol_su2"/>
</dbReference>
<dbReference type="Gene3D" id="2.40.50.150">
    <property type="match status" value="1"/>
</dbReference>
<keyword evidence="6" id="KW-0862">Zinc</keyword>
<name>A0A5A8DDD1_CAFRO</name>
<dbReference type="EC" id="2.7.7.6" evidence="10"/>
<protein>
    <recommendedName>
        <fullName evidence="10">DNA-directed RNA polymerase subunit beta</fullName>
        <ecNumber evidence="10">2.7.7.6</ecNumber>
    </recommendedName>
</protein>
<dbReference type="InterPro" id="IPR007641">
    <property type="entry name" value="RNA_pol_Rpb2_7"/>
</dbReference>
<dbReference type="InterPro" id="IPR037033">
    <property type="entry name" value="DNA-dir_RNAP_su2_hyb_sf"/>
</dbReference>
<dbReference type="GO" id="GO:0006351">
    <property type="term" value="P:DNA-templated transcription"/>
    <property type="evidence" value="ECO:0007669"/>
    <property type="project" value="InterPro"/>
</dbReference>
<dbReference type="FunFam" id="3.90.1800.10:FF:000002">
    <property type="entry name" value="DNA-directed RNA polymerase subunit beta"/>
    <property type="match status" value="1"/>
</dbReference>
<dbReference type="InterPro" id="IPR007644">
    <property type="entry name" value="RNA_pol_bsu_protrusion"/>
</dbReference>
<evidence type="ECO:0000259" key="14">
    <source>
        <dbReference type="Pfam" id="PF04561"/>
    </source>
</evidence>
<evidence type="ECO:0000256" key="5">
    <source>
        <dbReference type="ARBA" id="ARBA00022723"/>
    </source>
</evidence>
<keyword evidence="4 10" id="KW-0548">Nucleotidyltransferase</keyword>
<dbReference type="InterPro" id="IPR007120">
    <property type="entry name" value="DNA-dir_RNAP_su2_dom"/>
</dbReference>
<dbReference type="Gene3D" id="2.40.270.10">
    <property type="entry name" value="DNA-directed RNA polymerase, subunit 2, domain 6"/>
    <property type="match status" value="1"/>
</dbReference>
<dbReference type="Pfam" id="PF04566">
    <property type="entry name" value="RNA_pol_Rpb2_4"/>
    <property type="match status" value="1"/>
</dbReference>
<feature type="domain" description="RNA polymerase Rpb2" evidence="14">
    <location>
        <begin position="226"/>
        <end position="418"/>
    </location>
</feature>
<comment type="function">
    <text evidence="10">DNA-dependent RNA polymerase catalyzes the transcription of DNA into RNA using the four ribonucleoside triphosphates as substrates.</text>
</comment>
<dbReference type="GO" id="GO:0003899">
    <property type="term" value="F:DNA-directed RNA polymerase activity"/>
    <property type="evidence" value="ECO:0007669"/>
    <property type="project" value="UniProtKB-EC"/>
</dbReference>
<dbReference type="Pfam" id="PF04563">
    <property type="entry name" value="RNA_pol_Rpb2_1"/>
    <property type="match status" value="1"/>
</dbReference>
<dbReference type="Pfam" id="PF04561">
    <property type="entry name" value="RNA_pol_Rpb2_2"/>
    <property type="match status" value="1"/>
</dbReference>
<dbReference type="PANTHER" id="PTHR20856">
    <property type="entry name" value="DNA-DIRECTED RNA POLYMERASE I SUBUNIT 2"/>
    <property type="match status" value="1"/>
</dbReference>
<evidence type="ECO:0000256" key="10">
    <source>
        <dbReference type="RuleBase" id="RU363031"/>
    </source>
</evidence>
<dbReference type="InterPro" id="IPR007121">
    <property type="entry name" value="RNA_pol_bsu_CS"/>
</dbReference>
<dbReference type="NCBIfam" id="NF007175">
    <property type="entry name" value="PRK09606.1"/>
    <property type="match status" value="1"/>
</dbReference>
<dbReference type="CDD" id="cd00653">
    <property type="entry name" value="RNA_pol_B_RPB2"/>
    <property type="match status" value="1"/>
</dbReference>
<feature type="domain" description="RNA polymerase Rpb2" evidence="16">
    <location>
        <begin position="492"/>
        <end position="556"/>
    </location>
</feature>
<reference evidence="19 20" key="1">
    <citation type="submission" date="2019-07" db="EMBL/GenBank/DDBJ databases">
        <title>Genomes of Cafeteria roenbergensis.</title>
        <authorList>
            <person name="Fischer M.G."/>
            <person name="Hackl T."/>
            <person name="Roman M."/>
        </authorList>
    </citation>
    <scope>NUCLEOTIDE SEQUENCE [LARGE SCALE GENOMIC DNA]</scope>
    <source>
        <strain evidence="19 20">RCC970-E3</strain>
    </source>
</reference>
<dbReference type="Gene3D" id="3.90.1110.10">
    <property type="entry name" value="RNA polymerase Rpb2, domain 2"/>
    <property type="match status" value="1"/>
</dbReference>
<comment type="catalytic activity">
    <reaction evidence="8 10">
        <text>RNA(n) + a ribonucleoside 5'-triphosphate = RNA(n+1) + diphosphate</text>
        <dbReference type="Rhea" id="RHEA:21248"/>
        <dbReference type="Rhea" id="RHEA-COMP:14527"/>
        <dbReference type="Rhea" id="RHEA-COMP:17342"/>
        <dbReference type="ChEBI" id="CHEBI:33019"/>
        <dbReference type="ChEBI" id="CHEBI:61557"/>
        <dbReference type="ChEBI" id="CHEBI:140395"/>
        <dbReference type="EC" id="2.7.7.6"/>
    </reaction>
</comment>
<evidence type="ECO:0000313" key="19">
    <source>
        <dbReference type="EMBL" id="KAA0163345.1"/>
    </source>
</evidence>
<evidence type="ECO:0000259" key="16">
    <source>
        <dbReference type="Pfam" id="PF04565"/>
    </source>
</evidence>
<feature type="domain" description="RNA polymerase Rpb2" evidence="13">
    <location>
        <begin position="1148"/>
        <end position="1238"/>
    </location>
</feature>
<dbReference type="InterPro" id="IPR007642">
    <property type="entry name" value="RNA_pol_Rpb2_2"/>
</dbReference>
<dbReference type="InterPro" id="IPR007645">
    <property type="entry name" value="RNA_pol_Rpb2_3"/>
</dbReference>
<evidence type="ECO:0000256" key="4">
    <source>
        <dbReference type="ARBA" id="ARBA00022695"/>
    </source>
</evidence>
<evidence type="ECO:0000256" key="6">
    <source>
        <dbReference type="ARBA" id="ARBA00022833"/>
    </source>
</evidence>
<evidence type="ECO:0000259" key="13">
    <source>
        <dbReference type="Pfam" id="PF04560"/>
    </source>
</evidence>
<dbReference type="Pfam" id="PF00562">
    <property type="entry name" value="RNA_pol_Rpb2_6"/>
    <property type="match status" value="1"/>
</dbReference>
<accession>A0A5A8DDD1</accession>
<sequence length="1352" mass="149938">MATEDDFYMGDDGAAGMGDVAGEDAAMDDGGALYDDDQGDEGFDHWMVIKAYFDEKGLVRQQLDSFNRFISNSVVDMVTNTPKMSLRPKRTYLPSVTVFPNRYEVWFADVQIGRPVNMEADESTSREIFPAEARHRNLTYQSSMFTHVVWRGYNNATDEPVTPAPEQERCWIGNIPIMVQSHFCRLRGLSDRAKTELGECKFDQGGYFVVNGSEKVIIAQERQAYNRVYCFEMRQPSKLSWRAEIRSQTENSSRPLSALNVVMYRKSERGDVQTGNNIRVRLQSIRQDIPVVTVFMAMGYVNARNTLSHIVYDPEDTEMLELLRPSLEEAAPIKRVEDARNHIGARGEEPEASREERERYAAEVLQKNMLPHVGTTSDVATRSRKAYFLGYVVHRLMLCALGRGSQSDRDHFANKRLDMAGNLIGGLFRQLFYRLTTDMRSYLQKCMDRGKDLNFVGAIKHKMVTTGLGYSLATGNWGMRESAAAPKTGVSQVLNRLTYASTLSNLRRLNTPLGKEGKAAGPRQLHNTHWGMMCPCETPEGSAVGLVKNLSLMAYVTVGSSAEPVLTVLNELGLHHFGVVDPSMVATGTKVFVNGTWVGLVSDPQQVVTAVRQQRRRGGLDSEVSVVREIPSQEIHINTDAGRVSRPLYIVVKEDDQQRLQLSADTIHSLDLLTSTALGSLDEAEEDETEEERLEREEIIAQSKSRYTLLMQEGALELIDTEEEEGCMIAMTERDLEEGICSSYTHCEIHPSMILGICASIIPFPDHNQSPRNTYQSAMGKQAMGVYASNFTARMDTMAHVLYYPQKPLVATHAMEYMHFRELPAGINSIVAISTFTGYNQEDSLIMNQSSIDRGFFRSIFYRTYSAAEKNVPLPSADGSALLTMPGPTQKQWDQFEKPNPAITAGMGNSDFSKLDEDGLVEPGTAVFGGDIIIGKTVTVPDTSAITGQPPRYSKRSTSIKARVTEAGVVDRVLLSSDRDGQRFTKVRVRNIRYPQIGDKFASRHGQKGTVGMTFRMEDMPFTREGIVPDIIMNPHAVPSRMTVGHLIECLLGKVMTHHGTEGDGTPFIESFNVETVSGYLQQIGYQRSGNEVMYNGHTGRQMESQIFLGPVYYQRLKHMVDDKVHARSRGPMQLLTRQPMEGRGKDGGLRFGEMERDCIISHGTAALLQERMFLNSDPYRIHVCERCGLMAHVNLKTNSFGCRACGDGRIAQVYMPYAAKLLFQELTAMMIAPRMFVSSAPGVDDQLEELGLHVERLPLPPAAADAAAAAAGSSSSSAAASSGGAEFAGIAEPDTDTDTDFGHATDTDTDAESHTDGLSPGARCLVPLHFVAEHPLDTVGSFPWRTLPVSF</sequence>
<keyword evidence="3 10" id="KW-0808">Transferase</keyword>
<evidence type="ECO:0000256" key="7">
    <source>
        <dbReference type="ARBA" id="ARBA00023163"/>
    </source>
</evidence>
<dbReference type="Gene3D" id="3.90.1100.10">
    <property type="match status" value="1"/>
</dbReference>
<evidence type="ECO:0000256" key="2">
    <source>
        <dbReference type="ARBA" id="ARBA00022478"/>
    </source>
</evidence>
<evidence type="ECO:0000256" key="1">
    <source>
        <dbReference type="ARBA" id="ARBA00006835"/>
    </source>
</evidence>
<dbReference type="PROSITE" id="PS01166">
    <property type="entry name" value="RNA_POL_BETA"/>
    <property type="match status" value="1"/>
</dbReference>
<keyword evidence="2 10" id="KW-0240">DNA-directed RNA polymerase</keyword>
<dbReference type="SUPFAM" id="SSF64484">
    <property type="entry name" value="beta and beta-prime subunits of DNA dependent RNA-polymerase"/>
    <property type="match status" value="1"/>
</dbReference>
<evidence type="ECO:0000256" key="3">
    <source>
        <dbReference type="ARBA" id="ARBA00022679"/>
    </source>
</evidence>
<evidence type="ECO:0000256" key="11">
    <source>
        <dbReference type="SAM" id="MobiDB-lite"/>
    </source>
</evidence>
<feature type="domain" description="RNA polymerase Rpb2" evidence="18">
    <location>
        <begin position="710"/>
        <end position="751"/>
    </location>
</feature>
<gene>
    <name evidence="19" type="ORF">FNF28_04265</name>
</gene>
<evidence type="ECO:0000256" key="8">
    <source>
        <dbReference type="ARBA" id="ARBA00048552"/>
    </source>
</evidence>
<dbReference type="InterPro" id="IPR007646">
    <property type="entry name" value="RNA_pol_Rpb2_4"/>
</dbReference>
<dbReference type="GO" id="GO:0032549">
    <property type="term" value="F:ribonucleoside binding"/>
    <property type="evidence" value="ECO:0007669"/>
    <property type="project" value="InterPro"/>
</dbReference>
<dbReference type="InterPro" id="IPR037034">
    <property type="entry name" value="RNA_pol_Rpb2_2_sf"/>
</dbReference>
<dbReference type="InterPro" id="IPR014724">
    <property type="entry name" value="RNA_pol_RPB2_OB-fold"/>
</dbReference>
<dbReference type="Gene3D" id="3.90.1800.10">
    <property type="entry name" value="RNA polymerase alpha subunit dimerisation domain"/>
    <property type="match status" value="1"/>
</dbReference>
<keyword evidence="5" id="KW-0479">Metal-binding</keyword>
<dbReference type="Pfam" id="PF04567">
    <property type="entry name" value="RNA_pol_Rpb2_5"/>
    <property type="match status" value="1"/>
</dbReference>
<feature type="region of interest" description="Disordered" evidence="11">
    <location>
        <begin position="1284"/>
        <end position="1319"/>
    </location>
</feature>
<feature type="domain" description="DNA-directed RNA polymerase subunit 2 hybrid-binding" evidence="12">
    <location>
        <begin position="758"/>
        <end position="1145"/>
    </location>
</feature>
<proteinExistence type="inferred from homology"/>
<feature type="compositionally biased region" description="Basic and acidic residues" evidence="11">
    <location>
        <begin position="1301"/>
        <end position="1316"/>
    </location>
</feature>
<dbReference type="FunFam" id="2.40.270.10:FF:000011">
    <property type="entry name" value="DNA-directed RNA polymerase subunit beta"/>
    <property type="match status" value="1"/>
</dbReference>
<comment type="caution">
    <text evidence="19">The sequence shown here is derived from an EMBL/GenBank/DDBJ whole genome shotgun (WGS) entry which is preliminary data.</text>
</comment>
<evidence type="ECO:0000259" key="15">
    <source>
        <dbReference type="Pfam" id="PF04563"/>
    </source>
</evidence>
<organism evidence="19 20">
    <name type="scientific">Cafeteria roenbergensis</name>
    <name type="common">Marine flagellate</name>
    <dbReference type="NCBI Taxonomy" id="33653"/>
    <lineage>
        <taxon>Eukaryota</taxon>
        <taxon>Sar</taxon>
        <taxon>Stramenopiles</taxon>
        <taxon>Bigyra</taxon>
        <taxon>Opalozoa</taxon>
        <taxon>Bicosoecida</taxon>
        <taxon>Cafeteriaceae</taxon>
        <taxon>Cafeteria</taxon>
    </lineage>
</organism>
<evidence type="ECO:0000259" key="17">
    <source>
        <dbReference type="Pfam" id="PF04566"/>
    </source>
</evidence>
<dbReference type="Proteomes" id="UP000324907">
    <property type="component" value="Unassembled WGS sequence"/>
</dbReference>
<evidence type="ECO:0000259" key="12">
    <source>
        <dbReference type="Pfam" id="PF00562"/>
    </source>
</evidence>
<dbReference type="InterPro" id="IPR007647">
    <property type="entry name" value="RNA_pol_Rpb2_5"/>
</dbReference>
<dbReference type="GO" id="GO:0000428">
    <property type="term" value="C:DNA-directed RNA polymerase complex"/>
    <property type="evidence" value="ECO:0007669"/>
    <property type="project" value="UniProtKB-KW"/>
</dbReference>
<comment type="similarity">
    <text evidence="1 9">Belongs to the RNA polymerase beta chain family.</text>
</comment>
<dbReference type="GO" id="GO:0003677">
    <property type="term" value="F:DNA binding"/>
    <property type="evidence" value="ECO:0007669"/>
    <property type="project" value="InterPro"/>
</dbReference>
<dbReference type="GO" id="GO:0046872">
    <property type="term" value="F:metal ion binding"/>
    <property type="evidence" value="ECO:0007669"/>
    <property type="project" value="UniProtKB-KW"/>
</dbReference>
<evidence type="ECO:0000256" key="9">
    <source>
        <dbReference type="RuleBase" id="RU000434"/>
    </source>
</evidence>
<evidence type="ECO:0000259" key="18">
    <source>
        <dbReference type="Pfam" id="PF04567"/>
    </source>
</evidence>
<feature type="domain" description="RNA polymerase beta subunit protrusion" evidence="15">
    <location>
        <begin position="57"/>
        <end position="465"/>
    </location>
</feature>
<dbReference type="Gene3D" id="3.90.1070.20">
    <property type="match status" value="1"/>
</dbReference>
<keyword evidence="7 10" id="KW-0804">Transcription</keyword>
<feature type="domain" description="RNA polymerase Rpb2" evidence="17">
    <location>
        <begin position="591"/>
        <end position="651"/>
    </location>
</feature>
<evidence type="ECO:0000313" key="20">
    <source>
        <dbReference type="Proteomes" id="UP000324907"/>
    </source>
</evidence>
<dbReference type="Pfam" id="PF04560">
    <property type="entry name" value="RNA_pol_Rpb2_7"/>
    <property type="match status" value="1"/>
</dbReference>
<dbReference type="Pfam" id="PF04565">
    <property type="entry name" value="RNA_pol_Rpb2_3"/>
    <property type="match status" value="1"/>
</dbReference>